<sequence length="75" mass="7325">MGVGEAFLVQSGAGGAKINGTLASYTVASGRTVKAGQFVATDGTSVYPATSADAMVVGIAKQNGSSGATIKIYVP</sequence>
<protein>
    <submittedName>
        <fullName evidence="1">Capsid fiber protein</fullName>
    </submittedName>
</protein>
<dbReference type="EMBL" id="BK032578">
    <property type="protein sequence ID" value="DAF49242.1"/>
    <property type="molecule type" value="Genomic_DNA"/>
</dbReference>
<evidence type="ECO:0000313" key="1">
    <source>
        <dbReference type="EMBL" id="DAF49242.1"/>
    </source>
</evidence>
<reference evidence="1" key="1">
    <citation type="journal article" date="2021" name="Proc. Natl. Acad. Sci. U.S.A.">
        <title>A Catalog of Tens of Thousands of Viruses from Human Metagenomes Reveals Hidden Associations with Chronic Diseases.</title>
        <authorList>
            <person name="Tisza M.J."/>
            <person name="Buck C.B."/>
        </authorList>
    </citation>
    <scope>NUCLEOTIDE SEQUENCE</scope>
    <source>
        <strain evidence="1">CtrNG92</strain>
    </source>
</reference>
<accession>A0A8S5SF43</accession>
<proteinExistence type="predicted"/>
<name>A0A8S5SF43_9CAUD</name>
<organism evidence="1">
    <name type="scientific">Caudovirales sp. ctrNG92</name>
    <dbReference type="NCBI Taxonomy" id="2827638"/>
    <lineage>
        <taxon>Viruses</taxon>
        <taxon>Duplodnaviria</taxon>
        <taxon>Heunggongvirae</taxon>
        <taxon>Uroviricota</taxon>
        <taxon>Caudoviricetes</taxon>
    </lineage>
</organism>